<dbReference type="PANTHER" id="PTHR33620">
    <property type="entry name" value="UREASE ACCESSORY PROTEIN F"/>
    <property type="match status" value="1"/>
</dbReference>
<dbReference type="InterPro" id="IPR002639">
    <property type="entry name" value="UreF"/>
</dbReference>
<comment type="similarity">
    <text evidence="3">Belongs to the UreF family.</text>
</comment>
<keyword evidence="1 3" id="KW-0996">Nickel insertion</keyword>
<comment type="subunit">
    <text evidence="3">UreD, UreF and UreG form a complex that acts as a GTP-hydrolysis-dependent molecular chaperone, activating the urease apoprotein by helping to assemble the nickel containing metallocenter of UreC. The UreE protein probably delivers the nickel.</text>
</comment>
<dbReference type="Gene3D" id="1.10.4190.10">
    <property type="entry name" value="Urease accessory protein UreF"/>
    <property type="match status" value="1"/>
</dbReference>
<gene>
    <name evidence="3" type="primary">ureF</name>
    <name evidence="4" type="ORF">OKW52_12280</name>
</gene>
<evidence type="ECO:0000256" key="1">
    <source>
        <dbReference type="ARBA" id="ARBA00022988"/>
    </source>
</evidence>
<dbReference type="Pfam" id="PF01730">
    <property type="entry name" value="UreF"/>
    <property type="match status" value="1"/>
</dbReference>
<dbReference type="HAMAP" id="MF_01385">
    <property type="entry name" value="UreF"/>
    <property type="match status" value="1"/>
</dbReference>
<keyword evidence="2 3" id="KW-0143">Chaperone</keyword>
<accession>A0ABT3GZN0</accession>
<sequence>MADTDLLTLMQWLSPAFPTGAFAYSHGLERVVADGTIHDAATLEDWLTGILLYGAGWQDAVLLAQALRPGTDLDALDALARALAPSAERLRETLDQGTALARTVAGITGRSLPPRALPIALGEAAQALSLPPATVIALFLQGFAGNLTTIAVRHVPLGQTAGQTVLANLAPVLGSLAASAATATLDDLGGAALAADLAAFEHETQDVRIFRT</sequence>
<evidence type="ECO:0000256" key="3">
    <source>
        <dbReference type="HAMAP-Rule" id="MF_01385"/>
    </source>
</evidence>
<comment type="caution">
    <text evidence="4">The sequence shown here is derived from an EMBL/GenBank/DDBJ whole genome shotgun (WGS) entry which is preliminary data.</text>
</comment>
<evidence type="ECO:0000256" key="2">
    <source>
        <dbReference type="ARBA" id="ARBA00023186"/>
    </source>
</evidence>
<dbReference type="InterPro" id="IPR038277">
    <property type="entry name" value="UreF_sf"/>
</dbReference>
<dbReference type="EMBL" id="JAPDFL010000001">
    <property type="protein sequence ID" value="MCW1933011.1"/>
    <property type="molecule type" value="Genomic_DNA"/>
</dbReference>
<dbReference type="PANTHER" id="PTHR33620:SF1">
    <property type="entry name" value="UREASE ACCESSORY PROTEIN F"/>
    <property type="match status" value="1"/>
</dbReference>
<protein>
    <recommendedName>
        <fullName evidence="3">Urease accessory protein UreF</fullName>
    </recommendedName>
</protein>
<comment type="function">
    <text evidence="3">Required for maturation of urease via the functional incorporation of the urease nickel metallocenter.</text>
</comment>
<name>A0ABT3GZN0_9RHOB</name>
<reference evidence="4 5" key="1">
    <citation type="submission" date="2022-10" db="EMBL/GenBank/DDBJ databases">
        <title>Pararhodobacter sp. nov., isolated from marine algae.</title>
        <authorList>
            <person name="Choi B.J."/>
            <person name="Kim J.M."/>
            <person name="Lee J.K."/>
            <person name="Choi D.G."/>
            <person name="Jeon C.O."/>
        </authorList>
    </citation>
    <scope>NUCLEOTIDE SEQUENCE [LARGE SCALE GENOMIC DNA]</scope>
    <source>
        <strain evidence="4 5">ZQ420</strain>
    </source>
</reference>
<keyword evidence="5" id="KW-1185">Reference proteome</keyword>
<comment type="subcellular location">
    <subcellularLocation>
        <location evidence="3">Cytoplasm</location>
    </subcellularLocation>
</comment>
<dbReference type="RefSeq" id="WP_264505962.1">
    <property type="nucleotide sequence ID" value="NZ_JAPDFL010000001.1"/>
</dbReference>
<keyword evidence="3" id="KW-0963">Cytoplasm</keyword>
<proteinExistence type="inferred from homology"/>
<dbReference type="PIRSF" id="PIRSF009467">
    <property type="entry name" value="Ureas_acces_UreF"/>
    <property type="match status" value="1"/>
</dbReference>
<evidence type="ECO:0000313" key="5">
    <source>
        <dbReference type="Proteomes" id="UP001208938"/>
    </source>
</evidence>
<evidence type="ECO:0000313" key="4">
    <source>
        <dbReference type="EMBL" id="MCW1933011.1"/>
    </source>
</evidence>
<dbReference type="Proteomes" id="UP001208938">
    <property type="component" value="Unassembled WGS sequence"/>
</dbReference>
<organism evidence="4 5">
    <name type="scientific">Pararhodobacter zhoushanensis</name>
    <dbReference type="NCBI Taxonomy" id="2479545"/>
    <lineage>
        <taxon>Bacteria</taxon>
        <taxon>Pseudomonadati</taxon>
        <taxon>Pseudomonadota</taxon>
        <taxon>Alphaproteobacteria</taxon>
        <taxon>Rhodobacterales</taxon>
        <taxon>Paracoccaceae</taxon>
        <taxon>Pararhodobacter</taxon>
    </lineage>
</organism>